<dbReference type="InterPro" id="IPR044759">
    <property type="entry name" value="bZIP_RF2"/>
</dbReference>
<evidence type="ECO:0000313" key="7">
    <source>
        <dbReference type="Proteomes" id="UP001370490"/>
    </source>
</evidence>
<evidence type="ECO:0000256" key="2">
    <source>
        <dbReference type="ARBA" id="ARBA00023163"/>
    </source>
</evidence>
<evidence type="ECO:0000259" key="5">
    <source>
        <dbReference type="PROSITE" id="PS50217"/>
    </source>
</evidence>
<dbReference type="CDD" id="cd14703">
    <property type="entry name" value="bZIP_plant_RF2"/>
    <property type="match status" value="1"/>
</dbReference>
<dbReference type="GO" id="GO:0005634">
    <property type="term" value="C:nucleus"/>
    <property type="evidence" value="ECO:0007669"/>
    <property type="project" value="TreeGrafter"/>
</dbReference>
<comment type="caution">
    <text evidence="6">The sequence shown here is derived from an EMBL/GenBank/DDBJ whole genome shotgun (WGS) entry which is preliminary data.</text>
</comment>
<dbReference type="SUPFAM" id="SSF57959">
    <property type="entry name" value="Leucine zipper domain"/>
    <property type="match status" value="1"/>
</dbReference>
<dbReference type="InterPro" id="IPR004827">
    <property type="entry name" value="bZIP"/>
</dbReference>
<dbReference type="SMART" id="SM00338">
    <property type="entry name" value="BRLZ"/>
    <property type="match status" value="1"/>
</dbReference>
<dbReference type="PANTHER" id="PTHR46391:SF17">
    <property type="entry name" value="BASIC LEUCINE ZIPPER 19-LIKE"/>
    <property type="match status" value="1"/>
</dbReference>
<accession>A0AAN8VKE7</accession>
<dbReference type="AlphaFoldDB" id="A0AAN8VKE7"/>
<evidence type="ECO:0000256" key="3">
    <source>
        <dbReference type="ARBA" id="ARBA00023242"/>
    </source>
</evidence>
<gene>
    <name evidence="6" type="ORF">RJ641_032735</name>
</gene>
<dbReference type="Gene3D" id="1.20.5.170">
    <property type="match status" value="1"/>
</dbReference>
<dbReference type="PROSITE" id="PS50217">
    <property type="entry name" value="BZIP"/>
    <property type="match status" value="1"/>
</dbReference>
<dbReference type="EMBL" id="JBAMMX010000007">
    <property type="protein sequence ID" value="KAK6935705.1"/>
    <property type="molecule type" value="Genomic_DNA"/>
</dbReference>
<keyword evidence="3" id="KW-0539">Nucleus</keyword>
<organism evidence="6 7">
    <name type="scientific">Dillenia turbinata</name>
    <dbReference type="NCBI Taxonomy" id="194707"/>
    <lineage>
        <taxon>Eukaryota</taxon>
        <taxon>Viridiplantae</taxon>
        <taxon>Streptophyta</taxon>
        <taxon>Embryophyta</taxon>
        <taxon>Tracheophyta</taxon>
        <taxon>Spermatophyta</taxon>
        <taxon>Magnoliopsida</taxon>
        <taxon>eudicotyledons</taxon>
        <taxon>Gunneridae</taxon>
        <taxon>Pentapetalae</taxon>
        <taxon>Dilleniales</taxon>
        <taxon>Dilleniaceae</taxon>
        <taxon>Dillenia</taxon>
    </lineage>
</organism>
<feature type="domain" description="BZIP" evidence="5">
    <location>
        <begin position="113"/>
        <end position="173"/>
    </location>
</feature>
<dbReference type="PROSITE" id="PS00036">
    <property type="entry name" value="BZIP_BASIC"/>
    <property type="match status" value="1"/>
</dbReference>
<evidence type="ECO:0000256" key="1">
    <source>
        <dbReference type="ARBA" id="ARBA00023015"/>
    </source>
</evidence>
<name>A0AAN8VKE7_9MAGN</name>
<keyword evidence="1" id="KW-0805">Transcription regulation</keyword>
<proteinExistence type="predicted"/>
<dbReference type="GO" id="GO:0003677">
    <property type="term" value="F:DNA binding"/>
    <property type="evidence" value="ECO:0007669"/>
    <property type="project" value="TreeGrafter"/>
</dbReference>
<dbReference type="GO" id="GO:0045893">
    <property type="term" value="P:positive regulation of DNA-templated transcription"/>
    <property type="evidence" value="ECO:0007669"/>
    <property type="project" value="TreeGrafter"/>
</dbReference>
<dbReference type="PANTHER" id="PTHR46391">
    <property type="entry name" value="BASIC LEUCINE ZIPPER 34"/>
    <property type="match status" value="1"/>
</dbReference>
<keyword evidence="2" id="KW-0804">Transcription</keyword>
<reference evidence="6 7" key="1">
    <citation type="submission" date="2023-12" db="EMBL/GenBank/DDBJ databases">
        <title>A high-quality genome assembly for Dillenia turbinata (Dilleniales).</title>
        <authorList>
            <person name="Chanderbali A."/>
        </authorList>
    </citation>
    <scope>NUCLEOTIDE SEQUENCE [LARGE SCALE GENOMIC DNA]</scope>
    <source>
        <strain evidence="6">LSX21</strain>
        <tissue evidence="6">Leaf</tissue>
    </source>
</reference>
<feature type="compositionally biased region" description="Polar residues" evidence="4">
    <location>
        <begin position="91"/>
        <end position="103"/>
    </location>
</feature>
<feature type="region of interest" description="Disordered" evidence="4">
    <location>
        <begin position="47"/>
        <end position="107"/>
    </location>
</feature>
<protein>
    <submittedName>
        <fullName evidence="6">Basic-leucine zipper domain</fullName>
    </submittedName>
</protein>
<dbReference type="InterPro" id="IPR052483">
    <property type="entry name" value="bZIP_transcription_regulators"/>
</dbReference>
<dbReference type="InterPro" id="IPR046347">
    <property type="entry name" value="bZIP_sf"/>
</dbReference>
<dbReference type="GO" id="GO:0003700">
    <property type="term" value="F:DNA-binding transcription factor activity"/>
    <property type="evidence" value="ECO:0007669"/>
    <property type="project" value="InterPro"/>
</dbReference>
<evidence type="ECO:0000256" key="4">
    <source>
        <dbReference type="SAM" id="MobiDB-lite"/>
    </source>
</evidence>
<dbReference type="Pfam" id="PF00170">
    <property type="entry name" value="bZIP_1"/>
    <property type="match status" value="1"/>
</dbReference>
<feature type="region of interest" description="Disordered" evidence="4">
    <location>
        <begin position="1"/>
        <end position="22"/>
    </location>
</feature>
<evidence type="ECO:0000313" key="6">
    <source>
        <dbReference type="EMBL" id="KAK6935705.1"/>
    </source>
</evidence>
<keyword evidence="7" id="KW-1185">Reference proteome</keyword>
<sequence>MMADSDNGGEIGGSEELSAPGRDRKLVEMLRLGIGETSSGVSAVHPHPQLWENTSHGGGTVAQEAGKTSVGTLSQHSSDHITTPFGLGLGSSISTQPRTQTQRSKGDDIYRAKLRRLEANREASRKSRMKKVQYLAELERSVKILEAEVAVLTPQVAYHREQKNTLMLKNNTMREQIRAIATTSKLNDGQDRETIGLSPVQELEGTQMPSTRPIKIRLCLLVVVLEGKQYHAIPICFFAHGETPNEDDSDGKLDLLLDLLLLLQFSINFQSIPYSLSNCGWRNDIDEEYRVKGYGDSKAGFLQ</sequence>
<dbReference type="Proteomes" id="UP001370490">
    <property type="component" value="Unassembled WGS sequence"/>
</dbReference>